<dbReference type="InterPro" id="IPR017853">
    <property type="entry name" value="GH"/>
</dbReference>
<protein>
    <recommendedName>
        <fullName evidence="3 6">Arabinogalactan endo-beta-1,4-galactanase</fullName>
        <ecNumber evidence="3 6">3.2.1.89</ecNumber>
    </recommendedName>
</protein>
<dbReference type="RefSeq" id="WP_097554237.1">
    <property type="nucleotide sequence ID" value="NZ_PCMW01000047.1"/>
</dbReference>
<comment type="similarity">
    <text evidence="2 6">Belongs to the glycosyl hydrolase 53 family.</text>
</comment>
<dbReference type="EMBL" id="PCMW01000047">
    <property type="protein sequence ID" value="PDS24152.1"/>
    <property type="molecule type" value="Genomic_DNA"/>
</dbReference>
<dbReference type="PANTHER" id="PTHR34983">
    <property type="entry name" value="ARABINOGALACTAN ENDO-BETA-1,4-GALACTANASE A"/>
    <property type="match status" value="1"/>
</dbReference>
<proteinExistence type="inferred from homology"/>
<evidence type="ECO:0000256" key="6">
    <source>
        <dbReference type="RuleBase" id="RU361192"/>
    </source>
</evidence>
<dbReference type="SUPFAM" id="SSF51445">
    <property type="entry name" value="(Trans)glycosidases"/>
    <property type="match status" value="1"/>
</dbReference>
<evidence type="ECO:0000256" key="2">
    <source>
        <dbReference type="ARBA" id="ARBA00010687"/>
    </source>
</evidence>
<evidence type="ECO:0000256" key="3">
    <source>
        <dbReference type="ARBA" id="ARBA00012556"/>
    </source>
</evidence>
<sequence length="360" mass="40373">MKLFHQIILLSLVVAVAACSKSEPQPQVETPKKVLEIKALDMSLLPKIRQSGIVFQSQNGQAEDMLTTLKTAGANTIRLRIWNNPNPDGSVSNLASVRLLANEMKSKGFKVMLSVHYSDTWADPGTQTKPQHWQNCTFNQLKDSVFQYTSKIMSQIQPDYIQIGNEINNGFLFPDGQIQNLANFKLLIKQGCAAVRAHNPNTKIILHLAGHNQALSFFNQMQDIDYDIIGLSYYPIWHGKSLIDLEQNLELISNAQNKPIFIAETAYPFTLNWNDYTNNIIGLNSQILPEFEASASGQQQFLNQIKTIITKVPKGIGFCYWGAEWVAYNGPTATNGSAWENQALWNFQHQAQPALSVFSN</sequence>
<evidence type="ECO:0000256" key="4">
    <source>
        <dbReference type="ARBA" id="ARBA00022801"/>
    </source>
</evidence>
<comment type="caution">
    <text evidence="7">The sequence shown here is derived from an EMBL/GenBank/DDBJ whole genome shotgun (WGS) entry which is preliminary data.</text>
</comment>
<comment type="catalytic activity">
    <reaction evidence="1 6">
        <text>The enzyme specifically hydrolyzes (1-&gt;4)-beta-D-galactosidic linkages in type I arabinogalactans.</text>
        <dbReference type="EC" id="3.2.1.89"/>
    </reaction>
</comment>
<keyword evidence="4 6" id="KW-0378">Hydrolase</keyword>
<dbReference type="InterPro" id="IPR011683">
    <property type="entry name" value="Glyco_hydro_53"/>
</dbReference>
<feature type="chain" id="PRO_5013428795" description="Arabinogalactan endo-beta-1,4-galactanase" evidence="6">
    <location>
        <begin position="18"/>
        <end position="360"/>
    </location>
</feature>
<dbReference type="AlphaFoldDB" id="A0A2H3KUV5"/>
<dbReference type="GO" id="GO:0015926">
    <property type="term" value="F:glucosidase activity"/>
    <property type="evidence" value="ECO:0007669"/>
    <property type="project" value="InterPro"/>
</dbReference>
<evidence type="ECO:0000313" key="7">
    <source>
        <dbReference type="EMBL" id="PDS24152.1"/>
    </source>
</evidence>
<gene>
    <name evidence="7" type="ORF">B0A77_09180</name>
</gene>
<name>A0A2H3KUV5_9FLAO</name>
<dbReference type="GO" id="GO:0045490">
    <property type="term" value="P:pectin catabolic process"/>
    <property type="evidence" value="ECO:0007669"/>
    <property type="project" value="TreeGrafter"/>
</dbReference>
<dbReference type="Proteomes" id="UP000220828">
    <property type="component" value="Unassembled WGS sequence"/>
</dbReference>
<dbReference type="PANTHER" id="PTHR34983:SF1">
    <property type="entry name" value="ARABINOGALACTAN ENDO-BETA-1,4-GALACTANASE A"/>
    <property type="match status" value="1"/>
</dbReference>
<dbReference type="Pfam" id="PF07745">
    <property type="entry name" value="Glyco_hydro_53"/>
    <property type="match status" value="1"/>
</dbReference>
<organism evidence="7 8">
    <name type="scientific">Flavobacterium branchiophilum</name>
    <dbReference type="NCBI Taxonomy" id="55197"/>
    <lineage>
        <taxon>Bacteria</taxon>
        <taxon>Pseudomonadati</taxon>
        <taxon>Bacteroidota</taxon>
        <taxon>Flavobacteriia</taxon>
        <taxon>Flavobacteriales</taxon>
        <taxon>Flavobacteriaceae</taxon>
        <taxon>Flavobacterium</taxon>
    </lineage>
</organism>
<dbReference type="Gene3D" id="3.20.20.80">
    <property type="entry name" value="Glycosidases"/>
    <property type="match status" value="1"/>
</dbReference>
<dbReference type="EC" id="3.2.1.89" evidence="3 6"/>
<evidence type="ECO:0000256" key="1">
    <source>
        <dbReference type="ARBA" id="ARBA00001695"/>
    </source>
</evidence>
<reference evidence="7 8" key="1">
    <citation type="submission" date="2017-09" db="EMBL/GenBank/DDBJ databases">
        <title>Whole genomes of Flavobacteriaceae.</title>
        <authorList>
            <person name="Stine C."/>
            <person name="Li C."/>
            <person name="Tadesse D."/>
        </authorList>
    </citation>
    <scope>NUCLEOTIDE SEQUENCE [LARGE SCALE GENOMIC DNA]</scope>
    <source>
        <strain evidence="7 8">ATCC 35036</strain>
    </source>
</reference>
<evidence type="ECO:0000313" key="8">
    <source>
        <dbReference type="Proteomes" id="UP000220828"/>
    </source>
</evidence>
<keyword evidence="6" id="KW-0732">Signal</keyword>
<feature type="signal peptide" evidence="6">
    <location>
        <begin position="1"/>
        <end position="17"/>
    </location>
</feature>
<keyword evidence="5 6" id="KW-0326">Glycosidase</keyword>
<dbReference type="OrthoDB" id="9768786at2"/>
<dbReference type="PROSITE" id="PS51257">
    <property type="entry name" value="PROKAR_LIPOPROTEIN"/>
    <property type="match status" value="1"/>
</dbReference>
<dbReference type="GO" id="GO:0031218">
    <property type="term" value="F:arabinogalactan endo-1,4-beta-galactosidase activity"/>
    <property type="evidence" value="ECO:0007669"/>
    <property type="project" value="UniProtKB-EC"/>
</dbReference>
<evidence type="ECO:0000256" key="5">
    <source>
        <dbReference type="ARBA" id="ARBA00023295"/>
    </source>
</evidence>
<accession>A0A2H3KUV5</accession>